<gene>
    <name evidence="5" type="ORF">Scep_024854</name>
</gene>
<evidence type="ECO:0000256" key="2">
    <source>
        <dbReference type="ARBA" id="ARBA00022603"/>
    </source>
</evidence>
<organism evidence="5 6">
    <name type="scientific">Stephania cephalantha</name>
    <dbReference type="NCBI Taxonomy" id="152367"/>
    <lineage>
        <taxon>Eukaryota</taxon>
        <taxon>Viridiplantae</taxon>
        <taxon>Streptophyta</taxon>
        <taxon>Embryophyta</taxon>
        <taxon>Tracheophyta</taxon>
        <taxon>Spermatophyta</taxon>
        <taxon>Magnoliopsida</taxon>
        <taxon>Ranunculales</taxon>
        <taxon>Menispermaceae</taxon>
        <taxon>Menispermoideae</taxon>
        <taxon>Cissampelideae</taxon>
        <taxon>Stephania</taxon>
    </lineage>
</organism>
<keyword evidence="3" id="KW-0808">Transferase</keyword>
<dbReference type="Pfam" id="PF02353">
    <property type="entry name" value="CMAS"/>
    <property type="match status" value="1"/>
</dbReference>
<comment type="similarity">
    <text evidence="1">Belongs to the CFA/CMAS family.</text>
</comment>
<evidence type="ECO:0000256" key="4">
    <source>
        <dbReference type="ARBA" id="ARBA00022691"/>
    </source>
</evidence>
<dbReference type="PANTHER" id="PTHR43832">
    <property type="match status" value="1"/>
</dbReference>
<dbReference type="InterPro" id="IPR029063">
    <property type="entry name" value="SAM-dependent_MTases_sf"/>
</dbReference>
<dbReference type="GO" id="GO:0008168">
    <property type="term" value="F:methyltransferase activity"/>
    <property type="evidence" value="ECO:0007669"/>
    <property type="project" value="UniProtKB-KW"/>
</dbReference>
<keyword evidence="4" id="KW-0949">S-adenosyl-L-methionine</keyword>
<reference evidence="5 6" key="1">
    <citation type="submission" date="2024-01" db="EMBL/GenBank/DDBJ databases">
        <title>Genome assemblies of Stephania.</title>
        <authorList>
            <person name="Yang L."/>
        </authorList>
    </citation>
    <scope>NUCLEOTIDE SEQUENCE [LARGE SCALE GENOMIC DNA]</scope>
    <source>
        <strain evidence="5">JXDWG</strain>
        <tissue evidence="5">Leaf</tissue>
    </source>
</reference>
<dbReference type="CDD" id="cd02440">
    <property type="entry name" value="AdoMet_MTases"/>
    <property type="match status" value="1"/>
</dbReference>
<dbReference type="EMBL" id="JBBNAG010000010">
    <property type="protein sequence ID" value="KAK9101424.1"/>
    <property type="molecule type" value="Genomic_DNA"/>
</dbReference>
<evidence type="ECO:0000256" key="3">
    <source>
        <dbReference type="ARBA" id="ARBA00022679"/>
    </source>
</evidence>
<dbReference type="GO" id="GO:0032259">
    <property type="term" value="P:methylation"/>
    <property type="evidence" value="ECO:0007669"/>
    <property type="project" value="UniProtKB-KW"/>
</dbReference>
<proteinExistence type="inferred from homology"/>
<protein>
    <submittedName>
        <fullName evidence="5">Uncharacterized protein</fullName>
    </submittedName>
</protein>
<evidence type="ECO:0000313" key="6">
    <source>
        <dbReference type="Proteomes" id="UP001419268"/>
    </source>
</evidence>
<keyword evidence="2" id="KW-0489">Methyltransferase</keyword>
<name>A0AAP0F6B4_9MAGN</name>
<dbReference type="Proteomes" id="UP001419268">
    <property type="component" value="Unassembled WGS sequence"/>
</dbReference>
<dbReference type="SUPFAM" id="SSF53335">
    <property type="entry name" value="S-adenosyl-L-methionine-dependent methyltransferases"/>
    <property type="match status" value="1"/>
</dbReference>
<keyword evidence="6" id="KW-1185">Reference proteome</keyword>
<evidence type="ECO:0000313" key="5">
    <source>
        <dbReference type="EMBL" id="KAK9101424.1"/>
    </source>
</evidence>
<dbReference type="PANTHER" id="PTHR43832:SF1">
    <property type="entry name" value="S-ADENOSYL-L-METHIONINE-DEPENDENT METHYLTRANSFERASES SUPERFAMILY PROTEIN"/>
    <property type="match status" value="1"/>
</dbReference>
<dbReference type="Gene3D" id="3.40.50.150">
    <property type="entry name" value="Vaccinia Virus protein VP39"/>
    <property type="match status" value="1"/>
</dbReference>
<dbReference type="AlphaFoldDB" id="A0AAP0F6B4"/>
<sequence length="183" mass="21220">MTTGAVDHHDLVERKNDKEEESGELIKLLELGQVPDDKIRRLIRVELDKRLRWGYSRTYEQQTAEVVAFTRFLREMSIAKETDTLDSKMYEVPISFVKLVHGNTIKESCCYFKDDSITLDEAEIAMLDLYCERLQIKDGHRVLDLGCGHGALTMHVARKYKNCHVTGITYSISQKEYIEEQCK</sequence>
<accession>A0AAP0F6B4</accession>
<evidence type="ECO:0000256" key="1">
    <source>
        <dbReference type="ARBA" id="ARBA00010815"/>
    </source>
</evidence>
<comment type="caution">
    <text evidence="5">The sequence shown here is derived from an EMBL/GenBank/DDBJ whole genome shotgun (WGS) entry which is preliminary data.</text>
</comment>